<organism evidence="1 2">
    <name type="scientific">Adlercreutzia mucosicola</name>
    <dbReference type="NCBI Taxonomy" id="580026"/>
    <lineage>
        <taxon>Bacteria</taxon>
        <taxon>Bacillati</taxon>
        <taxon>Actinomycetota</taxon>
        <taxon>Coriobacteriia</taxon>
        <taxon>Eggerthellales</taxon>
        <taxon>Eggerthellaceae</taxon>
        <taxon>Adlercreutzia</taxon>
    </lineage>
</organism>
<proteinExistence type="predicted"/>
<dbReference type="GO" id="GO:0016740">
    <property type="term" value="F:transferase activity"/>
    <property type="evidence" value="ECO:0007669"/>
    <property type="project" value="UniProtKB-KW"/>
</dbReference>
<accession>A0A6N8JP22</accession>
<evidence type="ECO:0000313" key="1">
    <source>
        <dbReference type="EMBL" id="MVX60789.1"/>
    </source>
</evidence>
<keyword evidence="1" id="KW-0808">Transferase</keyword>
<name>A0A6N8JP22_9ACTN</name>
<sequence>MGKRVDEALDIAYDDVPTYLHANHSVYMETPTGLYYLTDVNDRYWRVQDTEKFNEKGHYMDCSPLVPTISEFLELPYNDEGHTIKGIFAEATFYPSGNEKDMGEMQNDVEVEGSEG</sequence>
<keyword evidence="2" id="KW-1185">Reference proteome</keyword>
<dbReference type="RefSeq" id="WP_028027836.1">
    <property type="nucleotide sequence ID" value="NZ_JANJZH010000021.1"/>
</dbReference>
<comment type="caution">
    <text evidence="1">The sequence shown here is derived from an EMBL/GenBank/DDBJ whole genome shotgun (WGS) entry which is preliminary data.</text>
</comment>
<dbReference type="Proteomes" id="UP000463388">
    <property type="component" value="Unassembled WGS sequence"/>
</dbReference>
<reference evidence="1 2" key="1">
    <citation type="submission" date="2019-12" db="EMBL/GenBank/DDBJ databases">
        <title>Microbes associate with the intestines of laboratory mice.</title>
        <authorList>
            <person name="Navarre W."/>
            <person name="Wong E."/>
        </authorList>
    </citation>
    <scope>NUCLEOTIDE SEQUENCE [LARGE SCALE GENOMIC DNA]</scope>
    <source>
        <strain evidence="1 2">NM66_B29</strain>
    </source>
</reference>
<gene>
    <name evidence="1" type="ORF">GKZ27_04865</name>
</gene>
<evidence type="ECO:0000313" key="2">
    <source>
        <dbReference type="Proteomes" id="UP000463388"/>
    </source>
</evidence>
<dbReference type="OrthoDB" id="3186342at2"/>
<protein>
    <submittedName>
        <fullName evidence="1">CDP-alcohol phosphatidyltransferase</fullName>
    </submittedName>
</protein>
<dbReference type="AlphaFoldDB" id="A0A6N8JP22"/>
<dbReference type="EMBL" id="WSRR01000008">
    <property type="protein sequence ID" value="MVX60789.1"/>
    <property type="molecule type" value="Genomic_DNA"/>
</dbReference>